<dbReference type="InterPro" id="IPR050810">
    <property type="entry name" value="Bact_Secretion_Sys_Channel"/>
</dbReference>
<dbReference type="Pfam" id="PF07660">
    <property type="entry name" value="STN"/>
    <property type="match status" value="1"/>
</dbReference>
<dbReference type="GO" id="GO:0019867">
    <property type="term" value="C:outer membrane"/>
    <property type="evidence" value="ECO:0007669"/>
    <property type="project" value="InterPro"/>
</dbReference>
<dbReference type="GO" id="GO:0015627">
    <property type="term" value="C:type II protein secretion system complex"/>
    <property type="evidence" value="ECO:0007669"/>
    <property type="project" value="TreeGrafter"/>
</dbReference>
<feature type="domain" description="Secretin/TonB short N-terminal" evidence="5">
    <location>
        <begin position="134"/>
        <end position="182"/>
    </location>
</feature>
<name>A0A318GZD9_9BURK</name>
<dbReference type="InterPro" id="IPR004846">
    <property type="entry name" value="T2SS/T3SS_dom"/>
</dbReference>
<dbReference type="PRINTS" id="PR00811">
    <property type="entry name" value="BCTERIALGSPD"/>
</dbReference>
<dbReference type="Proteomes" id="UP000247811">
    <property type="component" value="Unassembled WGS sequence"/>
</dbReference>
<feature type="compositionally biased region" description="Low complexity" evidence="4">
    <location>
        <begin position="233"/>
        <end position="247"/>
    </location>
</feature>
<evidence type="ECO:0000256" key="3">
    <source>
        <dbReference type="ARBA" id="ARBA00023237"/>
    </source>
</evidence>
<dbReference type="Gene3D" id="3.30.1370.130">
    <property type="match status" value="1"/>
</dbReference>
<dbReference type="SMART" id="SM00965">
    <property type="entry name" value="STN"/>
    <property type="match status" value="1"/>
</dbReference>
<keyword evidence="1" id="KW-0813">Transport</keyword>
<feature type="compositionally biased region" description="Gly residues" evidence="4">
    <location>
        <begin position="217"/>
        <end position="232"/>
    </location>
</feature>
<evidence type="ECO:0000313" key="7">
    <source>
        <dbReference type="Proteomes" id="UP000247811"/>
    </source>
</evidence>
<dbReference type="InterPro" id="IPR011662">
    <property type="entry name" value="Secretin/TonB_short_N"/>
</dbReference>
<feature type="compositionally biased region" description="Low complexity" evidence="4">
    <location>
        <begin position="207"/>
        <end position="216"/>
    </location>
</feature>
<dbReference type="OrthoDB" id="9779724at2"/>
<dbReference type="PANTHER" id="PTHR30332">
    <property type="entry name" value="PROBABLE GENERAL SECRETION PATHWAY PROTEIN D"/>
    <property type="match status" value="1"/>
</dbReference>
<reference evidence="6 7" key="1">
    <citation type="submission" date="2018-05" db="EMBL/GenBank/DDBJ databases">
        <title>Genomic Encyclopedia of Type Strains, Phase IV (KMG-IV): sequencing the most valuable type-strain genomes for metagenomic binning, comparative biology and taxonomic classification.</title>
        <authorList>
            <person name="Goeker M."/>
        </authorList>
    </citation>
    <scope>NUCLEOTIDE SEQUENCE [LARGE SCALE GENOMIC DNA]</scope>
    <source>
        <strain evidence="6 7">DSM 566</strain>
    </source>
</reference>
<dbReference type="GO" id="GO:0009297">
    <property type="term" value="P:pilus assembly"/>
    <property type="evidence" value="ECO:0007669"/>
    <property type="project" value="InterPro"/>
</dbReference>
<feature type="compositionally biased region" description="Low complexity" evidence="4">
    <location>
        <begin position="613"/>
        <end position="643"/>
    </location>
</feature>
<evidence type="ECO:0000313" key="6">
    <source>
        <dbReference type="EMBL" id="PXW95579.1"/>
    </source>
</evidence>
<evidence type="ECO:0000256" key="4">
    <source>
        <dbReference type="SAM" id="MobiDB-lite"/>
    </source>
</evidence>
<feature type="region of interest" description="Disordered" evidence="4">
    <location>
        <begin position="593"/>
        <end position="643"/>
    </location>
</feature>
<keyword evidence="3" id="KW-0998">Cell outer membrane</keyword>
<evidence type="ECO:0000256" key="1">
    <source>
        <dbReference type="ARBA" id="ARBA00022448"/>
    </source>
</evidence>
<comment type="caution">
    <text evidence="6">The sequence shown here is derived from an EMBL/GenBank/DDBJ whole genome shotgun (WGS) entry which is preliminary data.</text>
</comment>
<dbReference type="PROSITE" id="PS51257">
    <property type="entry name" value="PROKAR_LIPOPROTEIN"/>
    <property type="match status" value="1"/>
</dbReference>
<dbReference type="PANTHER" id="PTHR30332:SF17">
    <property type="entry name" value="TYPE IV PILIATION SYSTEM PROTEIN DR_0774-RELATED"/>
    <property type="match status" value="1"/>
</dbReference>
<feature type="region of interest" description="Disordered" evidence="4">
    <location>
        <begin position="207"/>
        <end position="247"/>
    </location>
</feature>
<dbReference type="AlphaFoldDB" id="A0A318GZD9"/>
<keyword evidence="2" id="KW-0472">Membrane</keyword>
<feature type="compositionally biased region" description="Low complexity" evidence="4">
    <location>
        <begin position="46"/>
        <end position="74"/>
    </location>
</feature>
<dbReference type="Pfam" id="PF07655">
    <property type="entry name" value="Secretin_N_2"/>
    <property type="match status" value="1"/>
</dbReference>
<gene>
    <name evidence="6" type="ORF">C7444_109149</name>
</gene>
<dbReference type="RefSeq" id="WP_110401003.1">
    <property type="nucleotide sequence ID" value="NZ_QJJS01000009.1"/>
</dbReference>
<proteinExistence type="predicted"/>
<dbReference type="GO" id="GO:0009306">
    <property type="term" value="P:protein secretion"/>
    <property type="evidence" value="ECO:0007669"/>
    <property type="project" value="InterPro"/>
</dbReference>
<organism evidence="6 7">
    <name type="scientific">Sphaerotilus hippei</name>
    <dbReference type="NCBI Taxonomy" id="744406"/>
    <lineage>
        <taxon>Bacteria</taxon>
        <taxon>Pseudomonadati</taxon>
        <taxon>Pseudomonadota</taxon>
        <taxon>Betaproteobacteria</taxon>
        <taxon>Burkholderiales</taxon>
        <taxon>Sphaerotilaceae</taxon>
        <taxon>Sphaerotilus</taxon>
    </lineage>
</organism>
<dbReference type="InterPro" id="IPR011514">
    <property type="entry name" value="Secretin_N_2"/>
</dbReference>
<dbReference type="EMBL" id="QJJS01000009">
    <property type="protein sequence ID" value="PXW95579.1"/>
    <property type="molecule type" value="Genomic_DNA"/>
</dbReference>
<keyword evidence="7" id="KW-1185">Reference proteome</keyword>
<sequence>MSPNALKLACMSALLGLGGCALPPTELPRPLDVFRQQDLATSLARAAQPAAPSSTGAPAATGAALATANATARPAAPPSPAGTARPPAADATAPATPAEAAAPARRAAEPRIDLVVNGAPARDVFLALGADSRYNMLPHPELSGTISVTLRGVTLREALDALRDVYGYDYRIDGRRITVFPQTMQTRVFTVNYLPSQRSGRTDIRVSAGVGNQNNGNGSGGSGGSGTSGAGAGQQQQPDSSHISTTSTSDLWKELVDALRQMIGTAQGRSVITSPQAGVIMVRAMPEELRQVEALLQTARLAIERQVMLEAKIVEIELRDGFQSGIDWSVLRGRGSIGQTSGYASNPLVTNGNGLPTLPTDVANALLKDNIALPAATGGLFGLSLAVNGFQAVMGFLESHGETQVLSSPRLATLNNQKAVLKVGTDDYFVTNINGGTTAATSGTTGSSTTTMPSLTLTPFFSGVALDVTPQIDEGNTITLHIHPSVSSVTQVNKPINLGTLGSYNLPLASSSVNETDTVVRVLDGQIVAIGGLMQVESGRSASGLPGSGQNSLTATLLGNRSQTARKKELVVLIKPTIIRSADDWARSTQGILQELSDPQDGPLRRIELGSTGAASPAARAASGQLAAPATTTTPPATATAVR</sequence>
<feature type="region of interest" description="Disordered" evidence="4">
    <location>
        <begin position="44"/>
        <end position="107"/>
    </location>
</feature>
<feature type="compositionally biased region" description="Low complexity" evidence="4">
    <location>
        <begin position="81"/>
        <end position="105"/>
    </location>
</feature>
<dbReference type="Pfam" id="PF00263">
    <property type="entry name" value="Secretin"/>
    <property type="match status" value="1"/>
</dbReference>
<dbReference type="InterPro" id="IPR001775">
    <property type="entry name" value="GspD/PilQ"/>
</dbReference>
<evidence type="ECO:0000256" key="2">
    <source>
        <dbReference type="ARBA" id="ARBA00023136"/>
    </source>
</evidence>
<protein>
    <submittedName>
        <fullName evidence="6">MSHA biogenesis protein MshL</fullName>
    </submittedName>
</protein>
<accession>A0A318GZD9</accession>
<evidence type="ECO:0000259" key="5">
    <source>
        <dbReference type="SMART" id="SM00965"/>
    </source>
</evidence>